<evidence type="ECO:0000256" key="1">
    <source>
        <dbReference type="ARBA" id="ARBA00023015"/>
    </source>
</evidence>
<dbReference type="SUPFAM" id="SSF46689">
    <property type="entry name" value="Homeodomain-like"/>
    <property type="match status" value="1"/>
</dbReference>
<reference evidence="6 7" key="1">
    <citation type="submission" date="2012-11" db="EMBL/GenBank/DDBJ databases">
        <title>Whole genome sequence of Acidocella aminolytica 101 = DSM 11237.</title>
        <authorList>
            <person name="Azuma Y."/>
            <person name="Higashiura N."/>
            <person name="Hirakawa H."/>
            <person name="Matsushita K."/>
        </authorList>
    </citation>
    <scope>NUCLEOTIDE SEQUENCE [LARGE SCALE GENOMIC DNA]</scope>
    <source>
        <strain evidence="7">101 / DSM 11237</strain>
    </source>
</reference>
<dbReference type="PANTHER" id="PTHR30055:SF148">
    <property type="entry name" value="TETR-FAMILY TRANSCRIPTIONAL REGULATOR"/>
    <property type="match status" value="1"/>
</dbReference>
<evidence type="ECO:0000256" key="2">
    <source>
        <dbReference type="ARBA" id="ARBA00023125"/>
    </source>
</evidence>
<evidence type="ECO:0000313" key="6">
    <source>
        <dbReference type="EMBL" id="GAN81520.1"/>
    </source>
</evidence>
<dbReference type="PROSITE" id="PS50977">
    <property type="entry name" value="HTH_TETR_2"/>
    <property type="match status" value="1"/>
</dbReference>
<proteinExistence type="predicted"/>
<comment type="caution">
    <text evidence="6">The sequence shown here is derived from an EMBL/GenBank/DDBJ whole genome shotgun (WGS) entry which is preliminary data.</text>
</comment>
<name>A0A0D6PIB2_9PROT</name>
<dbReference type="InterPro" id="IPR009057">
    <property type="entry name" value="Homeodomain-like_sf"/>
</dbReference>
<accession>A0A0D6PIB2</accession>
<protein>
    <submittedName>
        <fullName evidence="6">Transcriptional regulator TetR</fullName>
    </submittedName>
</protein>
<feature type="DNA-binding region" description="H-T-H motif" evidence="4">
    <location>
        <begin position="45"/>
        <end position="64"/>
    </location>
</feature>
<dbReference type="InterPro" id="IPR050109">
    <property type="entry name" value="HTH-type_TetR-like_transc_reg"/>
</dbReference>
<dbReference type="PANTHER" id="PTHR30055">
    <property type="entry name" value="HTH-TYPE TRANSCRIPTIONAL REGULATOR RUTR"/>
    <property type="match status" value="1"/>
</dbReference>
<dbReference type="Pfam" id="PF16859">
    <property type="entry name" value="TetR_C_11"/>
    <property type="match status" value="1"/>
</dbReference>
<dbReference type="Pfam" id="PF00440">
    <property type="entry name" value="TetR_N"/>
    <property type="match status" value="1"/>
</dbReference>
<evidence type="ECO:0000256" key="4">
    <source>
        <dbReference type="PROSITE-ProRule" id="PRU00335"/>
    </source>
</evidence>
<evidence type="ECO:0000256" key="3">
    <source>
        <dbReference type="ARBA" id="ARBA00023163"/>
    </source>
</evidence>
<dbReference type="STRING" id="1120923.SAMN02746095_03714"/>
<dbReference type="GO" id="GO:0000976">
    <property type="term" value="F:transcription cis-regulatory region binding"/>
    <property type="evidence" value="ECO:0007669"/>
    <property type="project" value="TreeGrafter"/>
</dbReference>
<dbReference type="RefSeq" id="WP_048879903.1">
    <property type="nucleotide sequence ID" value="NZ_BANC01000096.1"/>
</dbReference>
<dbReference type="SUPFAM" id="SSF48498">
    <property type="entry name" value="Tetracyclin repressor-like, C-terminal domain"/>
    <property type="match status" value="1"/>
</dbReference>
<feature type="domain" description="HTH tetR-type" evidence="5">
    <location>
        <begin position="22"/>
        <end position="82"/>
    </location>
</feature>
<dbReference type="Gene3D" id="1.10.357.10">
    <property type="entry name" value="Tetracycline Repressor, domain 2"/>
    <property type="match status" value="1"/>
</dbReference>
<dbReference type="EMBL" id="BANC01000096">
    <property type="protein sequence ID" value="GAN81520.1"/>
    <property type="molecule type" value="Genomic_DNA"/>
</dbReference>
<evidence type="ECO:0000259" key="5">
    <source>
        <dbReference type="PROSITE" id="PS50977"/>
    </source>
</evidence>
<keyword evidence="3" id="KW-0804">Transcription</keyword>
<dbReference type="GO" id="GO:0003700">
    <property type="term" value="F:DNA-binding transcription factor activity"/>
    <property type="evidence" value="ECO:0007669"/>
    <property type="project" value="TreeGrafter"/>
</dbReference>
<dbReference type="InterPro" id="IPR001647">
    <property type="entry name" value="HTH_TetR"/>
</dbReference>
<sequence>MERNRLDEKKTRAPSGAAVPSAVLTEQLYRAFLEEWAERGFAALSLERVAARAGAGKAAIYRRFPSKLAFADAVLDALGPSVALPEDTGALESDVLSFLLRLRAVLRHPLVRRILPDLHAEAARSKEMRAINTRVAAARRDLGRALLDRAVARGDLPHSLDREHALDLLPATLYWRMVVIGRTPSTKELRTIASSLSAALRRL</sequence>
<organism evidence="6 7">
    <name type="scientific">Acidocella aminolytica 101 = DSM 11237</name>
    <dbReference type="NCBI Taxonomy" id="1120923"/>
    <lineage>
        <taxon>Bacteria</taxon>
        <taxon>Pseudomonadati</taxon>
        <taxon>Pseudomonadota</taxon>
        <taxon>Alphaproteobacteria</taxon>
        <taxon>Acetobacterales</taxon>
        <taxon>Acidocellaceae</taxon>
        <taxon>Acidocella</taxon>
    </lineage>
</organism>
<keyword evidence="1" id="KW-0805">Transcription regulation</keyword>
<evidence type="ECO:0000313" key="7">
    <source>
        <dbReference type="Proteomes" id="UP000032668"/>
    </source>
</evidence>
<keyword evidence="2 4" id="KW-0238">DNA-binding</keyword>
<gene>
    <name evidence="6" type="ORF">Aam_098_012</name>
</gene>
<keyword evidence="7" id="KW-1185">Reference proteome</keyword>
<dbReference type="InterPro" id="IPR011075">
    <property type="entry name" value="TetR_C"/>
</dbReference>
<dbReference type="Gene3D" id="1.10.10.60">
    <property type="entry name" value="Homeodomain-like"/>
    <property type="match status" value="1"/>
</dbReference>
<dbReference type="AlphaFoldDB" id="A0A0D6PIB2"/>
<dbReference type="InterPro" id="IPR036271">
    <property type="entry name" value="Tet_transcr_reg_TetR-rel_C_sf"/>
</dbReference>
<dbReference type="Proteomes" id="UP000032668">
    <property type="component" value="Unassembled WGS sequence"/>
</dbReference>
<dbReference type="OrthoDB" id="9796019at2"/>